<evidence type="ECO:0000256" key="2">
    <source>
        <dbReference type="ARBA" id="ARBA00001933"/>
    </source>
</evidence>
<evidence type="ECO:0000256" key="4">
    <source>
        <dbReference type="ARBA" id="ARBA00022553"/>
    </source>
</evidence>
<dbReference type="PROSITE" id="PS00102">
    <property type="entry name" value="PHOSPHORYLASE"/>
    <property type="match status" value="1"/>
</dbReference>
<dbReference type="FunFam" id="3.40.50.2000:FF:000153">
    <property type="entry name" value="Alpha-1,4 glucan phosphorylase"/>
    <property type="match status" value="1"/>
</dbReference>
<dbReference type="Gene3D" id="3.40.50.2000">
    <property type="entry name" value="Glycogen Phosphorylase B"/>
    <property type="match status" value="2"/>
</dbReference>
<keyword evidence="8 11" id="KW-0663">Pyridoxal phosphate</keyword>
<feature type="modified residue" description="N6-(pyridoxal phosphate)lysine" evidence="11">
    <location>
        <position position="664"/>
    </location>
</feature>
<keyword evidence="4" id="KW-0597">Phosphoprotein</keyword>
<evidence type="ECO:0000256" key="7">
    <source>
        <dbReference type="ARBA" id="ARBA00022679"/>
    </source>
</evidence>
<sequence length="821" mass="94627">MYFSKDNAVTAEMIAERALFHLKYSRGKTLQVATDFDKFWSFAHVVRDLVIDGFTATQEEYLQKDVKRVYYLSMEFLIGKLLERNVLALDILKPSIEALKKLDIDLSTVIQMDIEAGLGNGGLGRLAACFLDSMASMELPAYGYGLRYEHGIFRQEFEDGWQQERPDNWLELGYPWEMVRPEYTMPVFVYGRVENISDTRRGKQPVWTDWQMFKAVPYDIPMIGFQTNTVNMLRLWSARADEGFRLDVFNQGDYVRAVEEKNWAENVTKVLYPSDNTHAGQELRLIQEYFLVSCSVRDIVRRHEKKHSDLRDFAEKNAVQMNDTHPALAVAELMRIFCDEYEMPWDNAWEITTKTCAYTNHTLLPEALETWPVELINRVLPRHLQIIYEINHRFLQRVEMAHPGNSELIQKVSLIEENGHRSVRMANLAVVGSHAVNGVAGLHSKLLRERVMPEMSELYPNKFINVTNGITHRRWLLKCNPELSALITDKIGSGWIHNLKELTKLEPLATDKAFQKEFMAIKRRNKEALGKMIENDLHIPIHPDSLFDVQVKRLHMYKRQLLSTMYLITLYQRIKANPKMDILPRTFVFAAKAAPGYHLAKRLIKLINSVAVVVNHDPDVAGRLKVVFLPDYNVSLAEKIIPAADLSEQISTAGKEASGTGNMKLSLNGALTIGTWDGANIEIAQHVGEENIFIFGHREEELHALAQNSYNPWTYYDNDQELQHVLEAIRVNSFDPSQPALFMDLFDDLTRHGDPFFYMADYRLYLDAQEKVEALFRQPEAWAEKSILNVARMGWFSSDRTINEYAEKIWGIKPISIPDTE</sequence>
<evidence type="ECO:0000256" key="6">
    <source>
        <dbReference type="ARBA" id="ARBA00022676"/>
    </source>
</evidence>
<keyword evidence="5" id="KW-0321">Glycogen metabolism</keyword>
<dbReference type="InterPro" id="IPR000811">
    <property type="entry name" value="Glyco_trans_35"/>
</dbReference>
<proteinExistence type="inferred from homology"/>
<keyword evidence="14" id="KW-1185">Reference proteome</keyword>
<organism evidence="13 14">
    <name type="scientific">Tichowtungia aerotolerans</name>
    <dbReference type="NCBI Taxonomy" id="2697043"/>
    <lineage>
        <taxon>Bacteria</taxon>
        <taxon>Pseudomonadati</taxon>
        <taxon>Kiritimatiellota</taxon>
        <taxon>Tichowtungiia</taxon>
        <taxon>Tichowtungiales</taxon>
        <taxon>Tichowtungiaceae</taxon>
        <taxon>Tichowtungia</taxon>
    </lineage>
</organism>
<comment type="function">
    <text evidence="10">Phosphorylase is an important allosteric enzyme in carbohydrate metabolism. Enzymes from different sources differ in their regulatory mechanisms and in their natural substrates. However, all known phosphorylases share catalytic and structural properties.</text>
</comment>
<evidence type="ECO:0000313" key="14">
    <source>
        <dbReference type="Proteomes" id="UP000464954"/>
    </source>
</evidence>
<dbReference type="EMBL" id="CP047593">
    <property type="protein sequence ID" value="QHI70527.1"/>
    <property type="molecule type" value="Genomic_DNA"/>
</dbReference>
<evidence type="ECO:0000256" key="3">
    <source>
        <dbReference type="ARBA" id="ARBA00006047"/>
    </source>
</evidence>
<dbReference type="PANTHER" id="PTHR11468">
    <property type="entry name" value="GLYCOGEN PHOSPHORYLASE"/>
    <property type="match status" value="1"/>
</dbReference>
<comment type="similarity">
    <text evidence="3 12">Belongs to the glycogen phosphorylase family.</text>
</comment>
<comment type="cofactor">
    <cofactor evidence="2 12">
        <name>pyridoxal 5'-phosphate</name>
        <dbReference type="ChEBI" id="CHEBI:597326"/>
    </cofactor>
</comment>
<name>A0A6P1M9F0_9BACT</name>
<gene>
    <name evidence="13" type="primary">glgP</name>
    <name evidence="13" type="ORF">GT409_14125</name>
</gene>
<dbReference type="GO" id="GO:0030170">
    <property type="term" value="F:pyridoxal phosphate binding"/>
    <property type="evidence" value="ECO:0007669"/>
    <property type="project" value="InterPro"/>
</dbReference>
<dbReference type="Pfam" id="PF00343">
    <property type="entry name" value="Phosphorylase"/>
    <property type="match status" value="1"/>
</dbReference>
<dbReference type="EC" id="2.4.1.1" evidence="12"/>
<dbReference type="PANTHER" id="PTHR11468:SF25">
    <property type="entry name" value="MALTODEXTRIN PHOSPHORYLASE"/>
    <property type="match status" value="1"/>
</dbReference>
<evidence type="ECO:0000256" key="11">
    <source>
        <dbReference type="PIRSR" id="PIRSR000460-1"/>
    </source>
</evidence>
<dbReference type="CDD" id="cd04300">
    <property type="entry name" value="GT35_Glycogen_Phosphorylase"/>
    <property type="match status" value="1"/>
</dbReference>
<dbReference type="KEGG" id="taer:GT409_14125"/>
<dbReference type="FunFam" id="3.40.50.2000:FF:000005">
    <property type="entry name" value="Alpha-1,4 glucan phosphorylase"/>
    <property type="match status" value="1"/>
</dbReference>
<evidence type="ECO:0000256" key="10">
    <source>
        <dbReference type="ARBA" id="ARBA00025174"/>
    </source>
</evidence>
<evidence type="ECO:0000256" key="12">
    <source>
        <dbReference type="RuleBase" id="RU000587"/>
    </source>
</evidence>
<dbReference type="GO" id="GO:0008184">
    <property type="term" value="F:glycogen phosphorylase activity"/>
    <property type="evidence" value="ECO:0007669"/>
    <property type="project" value="InterPro"/>
</dbReference>
<evidence type="ECO:0000256" key="1">
    <source>
        <dbReference type="ARBA" id="ARBA00001275"/>
    </source>
</evidence>
<comment type="catalytic activity">
    <reaction evidence="1 12">
        <text>[(1-&gt;4)-alpha-D-glucosyl](n) + phosphate = [(1-&gt;4)-alpha-D-glucosyl](n-1) + alpha-D-glucose 1-phosphate</text>
        <dbReference type="Rhea" id="RHEA:41732"/>
        <dbReference type="Rhea" id="RHEA-COMP:9584"/>
        <dbReference type="Rhea" id="RHEA-COMP:9586"/>
        <dbReference type="ChEBI" id="CHEBI:15444"/>
        <dbReference type="ChEBI" id="CHEBI:43474"/>
        <dbReference type="ChEBI" id="CHEBI:58601"/>
        <dbReference type="EC" id="2.4.1.1"/>
    </reaction>
</comment>
<dbReference type="GO" id="GO:0005737">
    <property type="term" value="C:cytoplasm"/>
    <property type="evidence" value="ECO:0007669"/>
    <property type="project" value="TreeGrafter"/>
</dbReference>
<keyword evidence="6 12" id="KW-0328">Glycosyltransferase</keyword>
<dbReference type="InterPro" id="IPR035090">
    <property type="entry name" value="Pyridoxal_P_attach_site"/>
</dbReference>
<reference evidence="13 14" key="1">
    <citation type="submission" date="2020-01" db="EMBL/GenBank/DDBJ databases">
        <title>Ponticoccus aerotolerans gen. nov., sp. nov., an anaerobic bacterium and proposal of Ponticoccusceae fam. nov., Ponticoccusles ord. nov. and Ponticoccuse classis nov. in the phylum Kiritimatiellaeota.</title>
        <authorList>
            <person name="Zhou L.Y."/>
            <person name="Du Z.J."/>
        </authorList>
    </citation>
    <scope>NUCLEOTIDE SEQUENCE [LARGE SCALE GENOMIC DNA]</scope>
    <source>
        <strain evidence="13 14">S-5007</strain>
    </source>
</reference>
<dbReference type="InterPro" id="IPR011833">
    <property type="entry name" value="Glycg_phsphrylas"/>
</dbReference>
<evidence type="ECO:0000313" key="13">
    <source>
        <dbReference type="EMBL" id="QHI70527.1"/>
    </source>
</evidence>
<comment type="function">
    <text evidence="12">Allosteric enzyme that catalyzes the rate-limiting step in glycogen catabolism, the phosphorolytic cleavage of glycogen to produce glucose-1-phosphate, and plays a central role in maintaining cellular and organismal glucose homeostasis.</text>
</comment>
<dbReference type="Proteomes" id="UP000464954">
    <property type="component" value="Chromosome"/>
</dbReference>
<dbReference type="NCBIfam" id="TIGR02093">
    <property type="entry name" value="P_ylase"/>
    <property type="match status" value="1"/>
</dbReference>
<evidence type="ECO:0000256" key="9">
    <source>
        <dbReference type="ARBA" id="ARBA00023277"/>
    </source>
</evidence>
<accession>A0A6P1M9F0</accession>
<dbReference type="AlphaFoldDB" id="A0A6P1M9F0"/>
<dbReference type="GO" id="GO:0005980">
    <property type="term" value="P:glycogen catabolic process"/>
    <property type="evidence" value="ECO:0007669"/>
    <property type="project" value="TreeGrafter"/>
</dbReference>
<keyword evidence="9 12" id="KW-0119">Carbohydrate metabolism</keyword>
<protein>
    <recommendedName>
        <fullName evidence="12">Alpha-1,4 glucan phosphorylase</fullName>
        <ecNumber evidence="12">2.4.1.1</ecNumber>
    </recommendedName>
</protein>
<evidence type="ECO:0000256" key="8">
    <source>
        <dbReference type="ARBA" id="ARBA00022898"/>
    </source>
</evidence>
<evidence type="ECO:0000256" key="5">
    <source>
        <dbReference type="ARBA" id="ARBA00022600"/>
    </source>
</evidence>
<dbReference type="PIRSF" id="PIRSF000460">
    <property type="entry name" value="Pprylas_GlgP"/>
    <property type="match status" value="1"/>
</dbReference>
<dbReference type="RefSeq" id="WP_160629701.1">
    <property type="nucleotide sequence ID" value="NZ_CP047593.1"/>
</dbReference>
<keyword evidence="7 12" id="KW-0808">Transferase</keyword>
<dbReference type="SUPFAM" id="SSF53756">
    <property type="entry name" value="UDP-Glycosyltransferase/glycogen phosphorylase"/>
    <property type="match status" value="1"/>
</dbReference>